<protein>
    <submittedName>
        <fullName evidence="1">SAPS domain family, member 3 alpha</fullName>
    </submittedName>
</protein>
<feature type="non-terminal residue" evidence="1">
    <location>
        <position position="34"/>
    </location>
</feature>
<accession>B2L5G4</accession>
<name>B2L5G4_XENBO</name>
<reference evidence="1" key="2">
    <citation type="submission" date="2008-02" db="EMBL/GenBank/DDBJ databases">
        <authorList>
            <person name="Chain F.J.J."/>
            <person name="Ilieva D."/>
            <person name="Evans B.J."/>
        </authorList>
    </citation>
    <scope>NUCLEOTIDE SEQUENCE</scope>
    <source>
        <tissue evidence="1">Testis</tissue>
    </source>
</reference>
<gene>
    <name evidence="1" type="primary">saps3alpha</name>
</gene>
<reference evidence="1" key="1">
    <citation type="journal article" date="2008" name="BMC Evol. Biol.">
        <title>Duplicate gene evolution and expression in the wake of vertebrate allopolyploidization.</title>
        <authorList>
            <person name="Chain F.J."/>
            <person name="Ilieva D."/>
            <person name="Evans B.J."/>
        </authorList>
    </citation>
    <scope>NUCLEOTIDE SEQUENCE</scope>
    <source>
        <tissue evidence="1">Testis</tissue>
    </source>
</reference>
<organism evidence="1">
    <name type="scientific">Xenopus borealis</name>
    <name type="common">Kenyan clawed frog</name>
    <dbReference type="NCBI Taxonomy" id="8354"/>
    <lineage>
        <taxon>Eukaryota</taxon>
        <taxon>Metazoa</taxon>
        <taxon>Chordata</taxon>
        <taxon>Craniata</taxon>
        <taxon>Vertebrata</taxon>
        <taxon>Euteleostomi</taxon>
        <taxon>Amphibia</taxon>
        <taxon>Batrachia</taxon>
        <taxon>Anura</taxon>
        <taxon>Pipoidea</taxon>
        <taxon>Pipidae</taxon>
        <taxon>Xenopodinae</taxon>
        <taxon>Xenopus</taxon>
        <taxon>Xenopus</taxon>
    </lineage>
</organism>
<dbReference type="EMBL" id="EU441832">
    <property type="protein sequence ID" value="ACC55174.1"/>
    <property type="molecule type" value="mRNA"/>
</dbReference>
<evidence type="ECO:0000313" key="1">
    <source>
        <dbReference type="EMBL" id="ACC55174.1"/>
    </source>
</evidence>
<feature type="non-terminal residue" evidence="1">
    <location>
        <position position="1"/>
    </location>
</feature>
<sequence>WSTEEPLSSKESDWASFSEFTSPINTKESVRSSS</sequence>
<proteinExistence type="evidence at transcript level"/>
<dbReference type="AlphaFoldDB" id="B2L5G4"/>